<dbReference type="EMBL" id="LIUT01000003">
    <property type="protein sequence ID" value="KOR82314.1"/>
    <property type="molecule type" value="Genomic_DNA"/>
</dbReference>
<dbReference type="InterPro" id="IPR036188">
    <property type="entry name" value="FAD/NAD-bd_sf"/>
</dbReference>
<evidence type="ECO:0000259" key="1">
    <source>
        <dbReference type="Pfam" id="PF01266"/>
    </source>
</evidence>
<reference evidence="3" key="1">
    <citation type="submission" date="2015-08" db="EMBL/GenBank/DDBJ databases">
        <title>Genome sequencing project for genomic taxonomy and phylogenomics of Bacillus-like bacteria.</title>
        <authorList>
            <person name="Liu B."/>
            <person name="Wang J."/>
            <person name="Zhu Y."/>
            <person name="Liu G."/>
            <person name="Chen Q."/>
            <person name="Chen Z."/>
            <person name="Lan J."/>
            <person name="Che J."/>
            <person name="Ge C."/>
            <person name="Shi H."/>
            <person name="Pan Z."/>
            <person name="Liu X."/>
        </authorList>
    </citation>
    <scope>NUCLEOTIDE SEQUENCE [LARGE SCALE GENOMIC DNA]</scope>
    <source>
        <strain evidence="3">FJAT-22460</strain>
    </source>
</reference>
<evidence type="ECO:0000313" key="2">
    <source>
        <dbReference type="EMBL" id="KOR82314.1"/>
    </source>
</evidence>
<dbReference type="Gene3D" id="3.50.50.60">
    <property type="entry name" value="FAD/NAD(P)-binding domain"/>
    <property type="match status" value="1"/>
</dbReference>
<comment type="caution">
    <text evidence="2">The sequence shown here is derived from an EMBL/GenBank/DDBJ whole genome shotgun (WGS) entry which is preliminary data.</text>
</comment>
<dbReference type="PATRIC" id="fig|1705565.3.peg.5632"/>
<dbReference type="PANTHER" id="PTHR13847">
    <property type="entry name" value="SARCOSINE DEHYDROGENASE-RELATED"/>
    <property type="match status" value="1"/>
</dbReference>
<keyword evidence="3" id="KW-1185">Reference proteome</keyword>
<organism evidence="2 3">
    <name type="scientific">Paenibacillus solani</name>
    <dbReference type="NCBI Taxonomy" id="1705565"/>
    <lineage>
        <taxon>Bacteria</taxon>
        <taxon>Bacillati</taxon>
        <taxon>Bacillota</taxon>
        <taxon>Bacilli</taxon>
        <taxon>Bacillales</taxon>
        <taxon>Paenibacillaceae</taxon>
        <taxon>Paenibacillus</taxon>
    </lineage>
</organism>
<dbReference type="OrthoDB" id="571248at2"/>
<dbReference type="SUPFAM" id="SSF54373">
    <property type="entry name" value="FAD-linked reductases, C-terminal domain"/>
    <property type="match status" value="1"/>
</dbReference>
<accession>A0A0M1NKA2</accession>
<dbReference type="AlphaFoldDB" id="A0A0M1NKA2"/>
<evidence type="ECO:0000313" key="3">
    <source>
        <dbReference type="Proteomes" id="UP000036932"/>
    </source>
</evidence>
<dbReference type="InterPro" id="IPR006076">
    <property type="entry name" value="FAD-dep_OxRdtase"/>
</dbReference>
<dbReference type="PANTHER" id="PTHR13847:SF201">
    <property type="entry name" value="PUTATIBE OXIDOREDUCTASE"/>
    <property type="match status" value="1"/>
</dbReference>
<proteinExistence type="predicted"/>
<name>A0A0M1NKA2_9BACL</name>
<dbReference type="SUPFAM" id="SSF51905">
    <property type="entry name" value="FAD/NAD(P)-binding domain"/>
    <property type="match status" value="1"/>
</dbReference>
<dbReference type="GO" id="GO:0005737">
    <property type="term" value="C:cytoplasm"/>
    <property type="evidence" value="ECO:0007669"/>
    <property type="project" value="TreeGrafter"/>
</dbReference>
<feature type="domain" description="FAD dependent oxidoreductase" evidence="1">
    <location>
        <begin position="31"/>
        <end position="384"/>
    </location>
</feature>
<dbReference type="Proteomes" id="UP000036932">
    <property type="component" value="Unassembled WGS sequence"/>
</dbReference>
<dbReference type="RefSeq" id="WP_054403952.1">
    <property type="nucleotide sequence ID" value="NZ_LIUT01000003.1"/>
</dbReference>
<dbReference type="Pfam" id="PF01266">
    <property type="entry name" value="DAO"/>
    <property type="match status" value="1"/>
</dbReference>
<gene>
    <name evidence="2" type="ORF">AM231_18420</name>
</gene>
<dbReference type="Gene3D" id="3.30.9.10">
    <property type="entry name" value="D-Amino Acid Oxidase, subunit A, domain 2"/>
    <property type="match status" value="1"/>
</dbReference>
<protein>
    <submittedName>
        <fullName evidence="2">Amino acid oxidase</fullName>
    </submittedName>
</protein>
<sequence length="406" mass="45565">MLLTGGTTPWSYLNTGSIKEYPRLTDHLSCDVLVIGGGISGALMTYVLSKQGVNTILLDKGRVCAGSTSANTGLLQFMNDNSLTELIRQFGEHRGTSIYNLCKRGVRRLSDIANQLSRDSCLIPRSSLYYASTPEVAGMLKNEYELLKHKGFDVEYWSREEIEANFPFSKEAAIYSYGDAEVDPYRFGHNLIQDAHAHGARIFEHSEAKKTRYTDSDVTVTTEYGSVVAKNVIWATGYSTQDWKPDPQAELLNTYAILTEPVPDLSAWHDRALIWETSRPYLYFRTTPDQRIIAGGLDEPLPPSGRPEEYAELRGQRLLDEVHKLFPHLADLNIACHWAGVFASTKDGIPLIGRHPQYPHSYFIEVYGGNGTVYSMIAADLLAKTITGREPEELKWFSLIRQTTEI</sequence>